<reference evidence="2" key="1">
    <citation type="submission" date="2021-01" db="EMBL/GenBank/DDBJ databases">
        <authorList>
            <person name="Corre E."/>
            <person name="Pelletier E."/>
            <person name="Niang G."/>
            <person name="Scheremetjew M."/>
            <person name="Finn R."/>
            <person name="Kale V."/>
            <person name="Holt S."/>
            <person name="Cochrane G."/>
            <person name="Meng A."/>
            <person name="Brown T."/>
            <person name="Cohen L."/>
        </authorList>
    </citation>
    <scope>NUCLEOTIDE SEQUENCE</scope>
    <source>
        <strain evidence="2">CCMP2222</strain>
    </source>
</reference>
<dbReference type="AlphaFoldDB" id="A0A7S2GGX6"/>
<feature type="compositionally biased region" description="Basic residues" evidence="1">
    <location>
        <begin position="90"/>
        <end position="116"/>
    </location>
</feature>
<organism evidence="2">
    <name type="scientific">Alexandrium andersonii</name>
    <dbReference type="NCBI Taxonomy" id="327968"/>
    <lineage>
        <taxon>Eukaryota</taxon>
        <taxon>Sar</taxon>
        <taxon>Alveolata</taxon>
        <taxon>Dinophyceae</taxon>
        <taxon>Gonyaulacales</taxon>
        <taxon>Pyrocystaceae</taxon>
        <taxon>Alexandrium</taxon>
    </lineage>
</organism>
<proteinExistence type="predicted"/>
<feature type="compositionally biased region" description="Pro residues" evidence="1">
    <location>
        <begin position="47"/>
        <end position="61"/>
    </location>
</feature>
<dbReference type="EMBL" id="HBGQ01051996">
    <property type="protein sequence ID" value="CAD9452653.1"/>
    <property type="molecule type" value="Transcribed_RNA"/>
</dbReference>
<sequence>MQEAASAVGTGAACGKDGADLIAFECREALQGARNLAAKLLGETPEEPPPPPPLNEPPPALVPVKTDEVSQALKEAAEVASAGIEIKAALVKRSRSRGRRKKSRSRSKSRKRKKKHSSSDSDDFRASRKPKYG</sequence>
<name>A0A7S2GGX6_9DINO</name>
<gene>
    <name evidence="2" type="ORF">AAND1436_LOCUS25223</name>
</gene>
<evidence type="ECO:0000313" key="2">
    <source>
        <dbReference type="EMBL" id="CAD9452653.1"/>
    </source>
</evidence>
<feature type="compositionally biased region" description="Basic and acidic residues" evidence="1">
    <location>
        <begin position="117"/>
        <end position="126"/>
    </location>
</feature>
<accession>A0A7S2GGX6</accession>
<feature type="region of interest" description="Disordered" evidence="1">
    <location>
        <begin position="37"/>
        <end position="62"/>
    </location>
</feature>
<feature type="region of interest" description="Disordered" evidence="1">
    <location>
        <begin position="89"/>
        <end position="133"/>
    </location>
</feature>
<protein>
    <submittedName>
        <fullName evidence="2">Uncharacterized protein</fullName>
    </submittedName>
</protein>
<evidence type="ECO:0000256" key="1">
    <source>
        <dbReference type="SAM" id="MobiDB-lite"/>
    </source>
</evidence>